<reference evidence="4" key="1">
    <citation type="submission" date="2019-09" db="UniProtKB">
        <authorList>
            <consortium name="WormBaseParasite"/>
        </authorList>
    </citation>
    <scope>IDENTIFICATION</scope>
</reference>
<feature type="region of interest" description="Disordered" evidence="2">
    <location>
        <begin position="966"/>
        <end position="1005"/>
    </location>
</feature>
<organism evidence="3 4">
    <name type="scientific">Heligmosomoides polygyrus</name>
    <name type="common">Parasitic roundworm</name>
    <dbReference type="NCBI Taxonomy" id="6339"/>
    <lineage>
        <taxon>Eukaryota</taxon>
        <taxon>Metazoa</taxon>
        <taxon>Ecdysozoa</taxon>
        <taxon>Nematoda</taxon>
        <taxon>Chromadorea</taxon>
        <taxon>Rhabditida</taxon>
        <taxon>Rhabditina</taxon>
        <taxon>Rhabditomorpha</taxon>
        <taxon>Strongyloidea</taxon>
        <taxon>Heligmosomidae</taxon>
        <taxon>Heligmosomoides</taxon>
    </lineage>
</organism>
<dbReference type="GO" id="GO:0000779">
    <property type="term" value="C:condensed chromosome, centromeric region"/>
    <property type="evidence" value="ECO:0007669"/>
    <property type="project" value="TreeGrafter"/>
</dbReference>
<dbReference type="GO" id="GO:0010032">
    <property type="term" value="P:meiotic chromosome condensation"/>
    <property type="evidence" value="ECO:0007669"/>
    <property type="project" value="TreeGrafter"/>
</dbReference>
<dbReference type="WBParaSite" id="HPBE_0001970001-mRNA-1">
    <property type="protein sequence ID" value="HPBE_0001970001-mRNA-1"/>
    <property type="gene ID" value="HPBE_0001970001"/>
</dbReference>
<dbReference type="Gene3D" id="1.25.10.10">
    <property type="entry name" value="Leucine-rich Repeat Variant"/>
    <property type="match status" value="1"/>
</dbReference>
<evidence type="ECO:0000313" key="3">
    <source>
        <dbReference type="Proteomes" id="UP000050761"/>
    </source>
</evidence>
<dbReference type="AlphaFoldDB" id="A0A8L8KVP6"/>
<dbReference type="InterPro" id="IPR011989">
    <property type="entry name" value="ARM-like"/>
</dbReference>
<dbReference type="InterPro" id="IPR016024">
    <property type="entry name" value="ARM-type_fold"/>
</dbReference>
<accession>A0A8L8KVP6</accession>
<dbReference type="PANTHER" id="PTHR14222">
    <property type="entry name" value="CONDENSIN"/>
    <property type="match status" value="1"/>
</dbReference>
<protein>
    <submittedName>
        <fullName evidence="4">Condensin complex subunit 1</fullName>
    </submittedName>
</protein>
<sequence>LLLRARSSFRVSKDSITLETARNVIQAFDIAVEDGDYEVIYNYFDDLFNICRIESPIKDWEVRLNAADALINAFKVFKPDLVNTLCHAVGAGDDLPDKLAEMCADRVEVLQMLVYLIQRLTFNIEGTVIKRAYSDLGIETTSPGGIDVDLDSSDHFGSNFNSELAKWSELRMKIIEMIGFICCINIPRGNGESVENAISYLWRPVDANTQLLRTLASIIVKFAAHPRFANSSSSSELQKLFAHLRPICVDFKLASEVARIIVKASMNFEYLKDPRVSDYPFVDPIRKLSIEGDMDQMVSHMLYFAGTLRPREASAQSVPKPLALLVEKVAKRAPGTFFENIRGVLPLLEYDPPSMRCAILAAFSHVICGPDMIPRYLRAGRDARIVRDIMTDQLQAHLEDSNIHVRVQALTSWTSIASERRVPFDSLRKGLFFAAAERLSDKAAIVRKAAWQFLVIAILYNPYSRNLDAEGLSETCRKLNEFKERIEQIDPDRPGFFVVMDRFKSFEPKMRRKLEYILENKIYEKGSEDVEEEAFEKVIALLVDMIEISMRDALCVLVKLVYLGKFKNIDVDQPRKDLIEAVIREFERFYVSIHISRIGDAFGQKLLDEMESNYEQTMDLVEQALYVTQGKLLFAEQMTLLYPVIVSSVKQSGFVDASSAVTFFATAERFHLRGAACGFYDLYKMGNPTLSSEVLISVLKLHIKRDSKAGDAVDIVETAKTLMVKLTKPDMKDRHACFELLYHMFRYYNIPHGLVTHLVKIIDDDQPAFAKYPAMAVLALLARVDPRGMREYLRDFQRCLRCPEVLTACEAVHAMSYLIPSNERTRDDEDEAFVYRLRAIDSLFPDIENFLFRVMLSEDDTVESKYWYVSMRYCVKAIFALSCDINYIASRILGKVLEQALVYIDNVFPRLMKRVMELDEAASEQLPEAMEPYADYNKLHSDVEMDFAYREGLFARNVFSVSKTKPEAGDAAASDSPSEVSTRTERTPEGVEDDEDNSNRPSSEELIRTRTQALLHNRLLQKNGVIGQCFALVVFFVRSPGIPDEIRNAALRAFSKFLLISPQITEMASPTFFTFLCSHPDPQMKEYMLAASVDVMHRFPSMLDTYSHFLFEIPMDADPNVRITALLYLSYLLTHDVLKPRGTLSDTALCMLNRKKTDGEGACTNDEREVTALATALFREISRKVSFLKLLGWVETAVARSKNCRYLLH</sequence>
<keyword evidence="1" id="KW-0226">DNA condensation</keyword>
<evidence type="ECO:0000256" key="1">
    <source>
        <dbReference type="ARBA" id="ARBA00023067"/>
    </source>
</evidence>
<evidence type="ECO:0000313" key="4">
    <source>
        <dbReference type="WBParaSite" id="HPBE_0001970001-mRNA-1"/>
    </source>
</evidence>
<name>A0A8L8KVP6_HELPZ</name>
<keyword evidence="3" id="KW-1185">Reference proteome</keyword>
<dbReference type="SUPFAM" id="SSF48371">
    <property type="entry name" value="ARM repeat"/>
    <property type="match status" value="1"/>
</dbReference>
<dbReference type="GO" id="GO:0007076">
    <property type="term" value="P:mitotic chromosome condensation"/>
    <property type="evidence" value="ECO:0007669"/>
    <property type="project" value="InterPro"/>
</dbReference>
<dbReference type="PANTHER" id="PTHR14222:SF2">
    <property type="entry name" value="CONDENSIN COMPLEX SUBUNIT 1"/>
    <property type="match status" value="1"/>
</dbReference>
<dbReference type="Proteomes" id="UP000050761">
    <property type="component" value="Unassembled WGS sequence"/>
</dbReference>
<evidence type="ECO:0000256" key="2">
    <source>
        <dbReference type="SAM" id="MobiDB-lite"/>
    </source>
</evidence>
<dbReference type="InterPro" id="IPR026971">
    <property type="entry name" value="CND1/NCAPD3"/>
</dbReference>
<dbReference type="GO" id="GO:0000796">
    <property type="term" value="C:condensin complex"/>
    <property type="evidence" value="ECO:0007669"/>
    <property type="project" value="TreeGrafter"/>
</dbReference>
<proteinExistence type="predicted"/>
<dbReference type="GO" id="GO:0042393">
    <property type="term" value="F:histone binding"/>
    <property type="evidence" value="ECO:0007669"/>
    <property type="project" value="TreeGrafter"/>
</dbReference>